<dbReference type="SUPFAM" id="SSF90096">
    <property type="entry name" value="Subunits of heterodimeric actin filament capping protein Capz"/>
    <property type="match status" value="1"/>
</dbReference>
<evidence type="ECO:0000256" key="7">
    <source>
        <dbReference type="ARBA" id="ARBA00022839"/>
    </source>
</evidence>
<feature type="compositionally biased region" description="Low complexity" evidence="12">
    <location>
        <begin position="423"/>
        <end position="441"/>
    </location>
</feature>
<evidence type="ECO:0000313" key="19">
    <source>
        <dbReference type="Proteomes" id="UP000663882"/>
    </source>
</evidence>
<keyword evidence="5" id="KW-0540">Nuclease</keyword>
<dbReference type="InterPro" id="IPR041412">
    <property type="entry name" value="Xrn1_helical"/>
</dbReference>
<feature type="domain" description="Exoribonuclease Xrn1 D2/D3" evidence="17">
    <location>
        <begin position="993"/>
        <end position="1184"/>
    </location>
</feature>
<keyword evidence="9" id="KW-0206">Cytoskeleton</keyword>
<accession>A0A813PF78</accession>
<feature type="compositionally biased region" description="Low complexity" evidence="12">
    <location>
        <begin position="451"/>
        <end position="465"/>
    </location>
</feature>
<evidence type="ECO:0000256" key="11">
    <source>
        <dbReference type="SAM" id="Coils"/>
    </source>
</evidence>
<dbReference type="Gene3D" id="1.25.40.1050">
    <property type="match status" value="1"/>
</dbReference>
<dbReference type="Pfam" id="PF03159">
    <property type="entry name" value="XRN_N"/>
    <property type="match status" value="1"/>
</dbReference>
<keyword evidence="6" id="KW-0378">Hydrolase</keyword>
<dbReference type="InterPro" id="IPR019771">
    <property type="entry name" value="F-actin_capping_bsu_CS"/>
</dbReference>
<dbReference type="GO" id="GO:0016075">
    <property type="term" value="P:rRNA catabolic process"/>
    <property type="evidence" value="ECO:0007669"/>
    <property type="project" value="TreeGrafter"/>
</dbReference>
<evidence type="ECO:0000313" key="18">
    <source>
        <dbReference type="EMBL" id="CAF0754139.1"/>
    </source>
</evidence>
<dbReference type="OrthoDB" id="372487at2759"/>
<dbReference type="InterPro" id="IPR042276">
    <property type="entry name" value="CapZ_alpha/beta_2"/>
</dbReference>
<dbReference type="GO" id="GO:0005737">
    <property type="term" value="C:cytoplasm"/>
    <property type="evidence" value="ECO:0007669"/>
    <property type="project" value="InterPro"/>
</dbReference>
<name>A0A813PF78_9BILA</name>
<proteinExistence type="inferred from homology"/>
<dbReference type="CDD" id="cd18673">
    <property type="entry name" value="PIN_XRN1-2-like"/>
    <property type="match status" value="1"/>
</dbReference>
<dbReference type="GO" id="GO:0003723">
    <property type="term" value="F:RNA binding"/>
    <property type="evidence" value="ECO:0007669"/>
    <property type="project" value="TreeGrafter"/>
</dbReference>
<evidence type="ECO:0000256" key="2">
    <source>
        <dbReference type="ARBA" id="ARBA00006039"/>
    </source>
</evidence>
<dbReference type="InterPro" id="IPR047007">
    <property type="entry name" value="XRN1_D1_sf"/>
</dbReference>
<feature type="domain" description="Xrn1 N-terminal" evidence="13">
    <location>
        <begin position="1"/>
        <end position="230"/>
    </location>
</feature>
<evidence type="ECO:0008006" key="20">
    <source>
        <dbReference type="Google" id="ProtNLM"/>
    </source>
</evidence>
<feature type="domain" description="5'-3' exoribonuclease 1 D1" evidence="16">
    <location>
        <begin position="713"/>
        <end position="838"/>
    </location>
</feature>
<sequence length="1906" mass="220826">MGVPKFYRWISERYPNISRVINDNQIPDFDNFYLDMNGIIHACSHINEDNCEINVTEEEIFRNIFHYIDFLFRMIKPKKVFFMAVDGVAPRAKMNQQRARRFRAGRERIKKLETIANESGQPLDEIIAKNFDTNSITPGTPFMAQLNEQLKYFIHVKLTTDPLWENVDVHLSGHLTPGEGEHKIMEYIRYTRSQPEYDINTRHCLYGLDADLIMLGLVTHEMHFALLREEVKYGSKKISKIPAPEEITWQILHTCLLRDYIDLEFRSIKDKIKFPYDLESIVDDWILMGYLVGNDFIPHLPHFHINEEALSILWDTYKKVLPTLDGYMNESGELNLTRFEIYLTELAKFDHQRYANENDTFKHLAKLTGRNKNLSKNNSELNKDKDNGNDNDFNFALLDKLIPTTSTTSQKEDSNNNESLDQSSSNESKSVDVSLSSSSSVSEDDDDLSSDSDTLSDKSSSTISEIKNEDELENMPLIEAEFRQHKNHYYRDKMQINLTSSDQLKVYVEQYIIALQWILKYYYQGCPSWPWFYSDHYAPYLSDLKNFKHLKITFQLGTPFKPFEQLLSVLPPTSCSLLPVKLQPLMTDPNSPLLYFYPKDFKLDQNEKKRDWEAIVLLPFIDEQLLLNTITKYYNQLNPNEQILNQHLPSLCFKTTTILNPIGNLLGTNPYFPTLKETRAICQEFPIDYYLLDNHHIKHGRFEQKDMIIFPKFPVLNVLPYKFDYKNNAVSVFESSSKGTTLVLNLIHQSNSDCITYNNEWNPKNEKFSLPFHITNHKTLMERYLGKCVFVNWPHFQYGIVCAINDFQHLYTWTNIPGGSNFYFEVTNNEENQDYKNYTQTPIYVSDFPFELINDNNRKVYHHIYRLSNIEQQIEYKKALNINRIYENRRGISIGPIPILLYVCPLIGYRTKCSSTSDKCRTIMCFSNQALPYPLQTTLFKIPNYKDDIDQFPQKIHDYFKINDPIFALKIPYYSSNGYVQHINKDNHGQYLISCEMKSSDMIDHPNIYQSKSKFLAHQLQYFTAQGIANQLNILPCIIAKITGKINVIGGNRGRRRANPTNIGFSWKVNKPVKQLHGYTKKFNDIWYYSTEAIRIISEYISKFPDIIAELTRKPNKDNYLESNIWPGKNGKHELQQVRTWIKNLPTYSMSLTSAAWEILDTPVVNEIEKFVNSFYEKRAAKHPNEKTKLVSFEPHYLFKANESFGMCDPDIRTTFSVFDRVVNVRPGTGVPIGTRGTVIGIMYGRTNLDTYYEILFDNLPSNCLNTILLGKNQQKCRIKVHSYHLLNYSHSLRFRSMNYQHQQSVPPSHIEDRYSYKQISTVRQHEPMNIVKKDSDNENTRTKPKSAPPLSTHDNPNFTQVKEQKPITDDSTSPVPSIEQPSISIENPSSIPLFIENSSDPKLTLTPMNITIPTATPDSLLFHAIQDSEQLGNYQSSFETTPAIPPFQTSGPQIPIQQMWEPIQPQYIQAPFMNEPSENMPQIPMYPFEQQSSMYTPSQFQQPLSYPHFPPGMEPFNLMYDAPLIRNEFNHGSPFPSYNLHPQGGYINYPTGSVMTSIPFNYEQQQQQQQQFPMQMQNPPMDPGQLPPIPLMSHESSTMQFQQQASTGLTNKAALKFIPSQMTTSTTTTSNTLIDSQLDCALDLMRRLPPQQVEKNLSDLIDLVPDLTEELLAAVDQPLKVVRDRTVGKDYLLCDYNRDGDSYRSPWTNTYTPPFDGNLPSDRLRHLEIEANQAFEQYREMYFEGGVSSVYFWDLENGFAGVVLIKKVGDGSKKIKGCWDSIHVIEVQEKQSGRTAHYKLTSTVMLWLQTHKTMSGMMNLGGSLTRQLEADHQITDFSQHIINIGKMVEEMENKIRQTLNSIYFGKTKDILNSLRNVENFQNRVRLQANFTGELQSALNRTRPTE</sequence>
<evidence type="ECO:0000256" key="1">
    <source>
        <dbReference type="ARBA" id="ARBA00004245"/>
    </source>
</evidence>
<evidence type="ECO:0000259" key="15">
    <source>
        <dbReference type="Pfam" id="PF18129"/>
    </source>
</evidence>
<feature type="coiled-coil region" evidence="11">
    <location>
        <begin position="364"/>
        <end position="391"/>
    </location>
</feature>
<dbReference type="PRINTS" id="PR00192">
    <property type="entry name" value="FACTINCAPB"/>
</dbReference>
<comment type="similarity">
    <text evidence="2">Belongs to the F-actin-capping protein beta subunit family.</text>
</comment>
<dbReference type="Gene3D" id="2.170.260.40">
    <property type="match status" value="1"/>
</dbReference>
<dbReference type="GO" id="GO:0005634">
    <property type="term" value="C:nucleus"/>
    <property type="evidence" value="ECO:0007669"/>
    <property type="project" value="TreeGrafter"/>
</dbReference>
<dbReference type="EMBL" id="CAJNOO010000028">
    <property type="protein sequence ID" value="CAF0754139.1"/>
    <property type="molecule type" value="Genomic_DNA"/>
</dbReference>
<evidence type="ECO:0000256" key="3">
    <source>
        <dbReference type="ARBA" id="ARBA00022467"/>
    </source>
</evidence>
<organism evidence="18 19">
    <name type="scientific">Rotaria sordida</name>
    <dbReference type="NCBI Taxonomy" id="392033"/>
    <lineage>
        <taxon>Eukaryota</taxon>
        <taxon>Metazoa</taxon>
        <taxon>Spiralia</taxon>
        <taxon>Gnathifera</taxon>
        <taxon>Rotifera</taxon>
        <taxon>Eurotatoria</taxon>
        <taxon>Bdelloidea</taxon>
        <taxon>Philodinida</taxon>
        <taxon>Philodinidae</taxon>
        <taxon>Rotaria</taxon>
    </lineage>
</organism>
<dbReference type="Pfam" id="PF18129">
    <property type="entry name" value="SH3_12"/>
    <property type="match status" value="1"/>
</dbReference>
<keyword evidence="4" id="KW-0963">Cytoplasm</keyword>
<dbReference type="FunFam" id="1.20.58.570:FF:000001">
    <property type="entry name" value="F-actin-capping protein subunit beta"/>
    <property type="match status" value="1"/>
</dbReference>
<dbReference type="Pfam" id="PF18334">
    <property type="entry name" value="XRN1_D2_D3"/>
    <property type="match status" value="1"/>
</dbReference>
<dbReference type="Gene3D" id="3.90.1150.210">
    <property type="entry name" value="F-actin capping protein, beta subunit"/>
    <property type="match status" value="1"/>
</dbReference>
<evidence type="ECO:0000256" key="4">
    <source>
        <dbReference type="ARBA" id="ARBA00022490"/>
    </source>
</evidence>
<dbReference type="PROSITE" id="PS00231">
    <property type="entry name" value="F_ACTIN_CAPPING_BETA"/>
    <property type="match status" value="1"/>
</dbReference>
<dbReference type="Pfam" id="PF18332">
    <property type="entry name" value="XRN1_D1"/>
    <property type="match status" value="1"/>
</dbReference>
<dbReference type="Gene3D" id="3.40.50.12390">
    <property type="match status" value="2"/>
</dbReference>
<dbReference type="GO" id="GO:0008290">
    <property type="term" value="C:F-actin capping protein complex"/>
    <property type="evidence" value="ECO:0007669"/>
    <property type="project" value="InterPro"/>
</dbReference>
<feature type="domain" description="Xrn1 helical" evidence="14">
    <location>
        <begin position="276"/>
        <end position="648"/>
    </location>
</feature>
<evidence type="ECO:0000256" key="5">
    <source>
        <dbReference type="ARBA" id="ARBA00022722"/>
    </source>
</evidence>
<keyword evidence="7" id="KW-0269">Exonuclease</keyword>
<dbReference type="InterPro" id="IPR047008">
    <property type="entry name" value="XRN1_SH3_sf"/>
</dbReference>
<evidence type="ECO:0000259" key="13">
    <source>
        <dbReference type="Pfam" id="PF03159"/>
    </source>
</evidence>
<evidence type="ECO:0000256" key="8">
    <source>
        <dbReference type="ARBA" id="ARBA00023203"/>
    </source>
</evidence>
<feature type="domain" description="5'-3' exoribonuclease 1 SH3-like" evidence="15">
    <location>
        <begin position="1215"/>
        <end position="1259"/>
    </location>
</feature>
<evidence type="ECO:0000256" key="6">
    <source>
        <dbReference type="ARBA" id="ARBA00022801"/>
    </source>
</evidence>
<evidence type="ECO:0000256" key="9">
    <source>
        <dbReference type="ARBA" id="ARBA00023212"/>
    </source>
</evidence>
<feature type="compositionally biased region" description="Polar residues" evidence="12">
    <location>
        <begin position="1353"/>
        <end position="1362"/>
    </location>
</feature>
<dbReference type="FunFam" id="3.40.50.12390:FF:000002">
    <property type="entry name" value="5'-3' exoribonuclease 1"/>
    <property type="match status" value="1"/>
</dbReference>
<comment type="subcellular location">
    <subcellularLocation>
        <location evidence="1">Cytoplasm</location>
        <location evidence="1">Cytoskeleton</location>
    </subcellularLocation>
</comment>
<dbReference type="InterPro" id="IPR041106">
    <property type="entry name" value="XRN1_D2_D3"/>
</dbReference>
<dbReference type="Proteomes" id="UP000663882">
    <property type="component" value="Unassembled WGS sequence"/>
</dbReference>
<dbReference type="GO" id="GO:0003779">
    <property type="term" value="F:actin binding"/>
    <property type="evidence" value="ECO:0007669"/>
    <property type="project" value="UniProtKB-KW"/>
</dbReference>
<gene>
    <name evidence="18" type="ORF">RFH988_LOCUS1469</name>
</gene>
<comment type="similarity">
    <text evidence="10">Belongs to the 5'-3' exonuclease family.</text>
</comment>
<keyword evidence="3" id="KW-0117">Actin capping</keyword>
<evidence type="ECO:0000259" key="17">
    <source>
        <dbReference type="Pfam" id="PF18334"/>
    </source>
</evidence>
<dbReference type="GO" id="GO:0004534">
    <property type="term" value="F:5'-3' RNA exonuclease activity"/>
    <property type="evidence" value="ECO:0007669"/>
    <property type="project" value="TreeGrafter"/>
</dbReference>
<evidence type="ECO:0000256" key="12">
    <source>
        <dbReference type="SAM" id="MobiDB-lite"/>
    </source>
</evidence>
<reference evidence="18" key="1">
    <citation type="submission" date="2021-02" db="EMBL/GenBank/DDBJ databases">
        <authorList>
            <person name="Nowell W R."/>
        </authorList>
    </citation>
    <scope>NUCLEOTIDE SEQUENCE</scope>
</reference>
<evidence type="ECO:0000259" key="16">
    <source>
        <dbReference type="Pfam" id="PF18332"/>
    </source>
</evidence>
<dbReference type="PANTHER" id="PTHR12341:SF7">
    <property type="entry name" value="5'-3' EXORIBONUCLEASE 1"/>
    <property type="match status" value="1"/>
</dbReference>
<comment type="caution">
    <text evidence="18">The sequence shown here is derived from an EMBL/GenBank/DDBJ whole genome shotgun (WGS) entry which is preliminary data.</text>
</comment>
<evidence type="ECO:0000256" key="10">
    <source>
        <dbReference type="ARBA" id="ARBA00038299"/>
    </source>
</evidence>
<dbReference type="InterPro" id="IPR037282">
    <property type="entry name" value="CapZ_alpha/beta"/>
</dbReference>
<feature type="region of interest" description="Disordered" evidence="12">
    <location>
        <begin position="405"/>
        <end position="470"/>
    </location>
</feature>
<dbReference type="InterPro" id="IPR004859">
    <property type="entry name" value="Xrn1_N"/>
</dbReference>
<dbReference type="FunFam" id="3.90.1150.210:FF:000001">
    <property type="entry name" value="F-actin-capping protein subunit beta"/>
    <property type="match status" value="1"/>
</dbReference>
<protein>
    <recommendedName>
        <fullName evidence="20">F-actin-capping protein subunit beta</fullName>
    </recommendedName>
</protein>
<keyword evidence="8" id="KW-0009">Actin-binding</keyword>
<feature type="region of interest" description="Disordered" evidence="12">
    <location>
        <begin position="1324"/>
        <end position="1386"/>
    </location>
</feature>
<dbReference type="Gene3D" id="2.30.30.750">
    <property type="match status" value="1"/>
</dbReference>
<keyword evidence="11" id="KW-0175">Coiled coil</keyword>
<dbReference type="Pfam" id="PF01115">
    <property type="entry name" value="F_actin_cap_B"/>
    <property type="match status" value="1"/>
</dbReference>
<dbReference type="InterPro" id="IPR041385">
    <property type="entry name" value="SH3_12"/>
</dbReference>
<dbReference type="InterPro" id="IPR001698">
    <property type="entry name" value="CAPZB"/>
</dbReference>
<dbReference type="Pfam" id="PF17846">
    <property type="entry name" value="XRN_M"/>
    <property type="match status" value="1"/>
</dbReference>
<feature type="compositionally biased region" description="Low complexity" evidence="12">
    <location>
        <begin position="1374"/>
        <end position="1386"/>
    </location>
</feature>
<feature type="compositionally biased region" description="Basic and acidic residues" evidence="12">
    <location>
        <begin position="1324"/>
        <end position="1342"/>
    </location>
</feature>
<dbReference type="GO" id="GO:0000956">
    <property type="term" value="P:nuclear-transcribed mRNA catabolic process"/>
    <property type="evidence" value="ECO:0007669"/>
    <property type="project" value="TreeGrafter"/>
</dbReference>
<dbReference type="GO" id="GO:0030036">
    <property type="term" value="P:actin cytoskeleton organization"/>
    <property type="evidence" value="ECO:0007669"/>
    <property type="project" value="InterPro"/>
</dbReference>
<dbReference type="InterPro" id="IPR027073">
    <property type="entry name" value="5_3_exoribonuclease"/>
</dbReference>
<dbReference type="GO" id="GO:0051016">
    <property type="term" value="P:barbed-end actin filament capping"/>
    <property type="evidence" value="ECO:0007669"/>
    <property type="project" value="InterPro"/>
</dbReference>
<dbReference type="InterPro" id="IPR040992">
    <property type="entry name" value="XRN1_D1"/>
</dbReference>
<dbReference type="InterPro" id="IPR043175">
    <property type="entry name" value="CAPZB_N"/>
</dbReference>
<evidence type="ECO:0000259" key="14">
    <source>
        <dbReference type="Pfam" id="PF17846"/>
    </source>
</evidence>
<dbReference type="PANTHER" id="PTHR12341">
    <property type="entry name" value="5'-&gt;3' EXORIBONUCLEASE"/>
    <property type="match status" value="1"/>
</dbReference>
<dbReference type="Gene3D" id="1.20.58.570">
    <property type="match status" value="1"/>
</dbReference>